<dbReference type="PANTHER" id="PTHR43377:SF12">
    <property type="entry name" value="BINDING ROSSMANN FOLD OXIDOREDUCTASE, PUTATIVE (AFU_ORTHOLOGUE AFUA_3G11840)-RELATED"/>
    <property type="match status" value="1"/>
</dbReference>
<dbReference type="Proteomes" id="UP000054270">
    <property type="component" value="Unassembled WGS sequence"/>
</dbReference>
<evidence type="ECO:0000259" key="1">
    <source>
        <dbReference type="Pfam" id="PF01408"/>
    </source>
</evidence>
<dbReference type="Pfam" id="PF02894">
    <property type="entry name" value="GFO_IDH_MocA_C"/>
    <property type="match status" value="1"/>
</dbReference>
<name>A0A0D2QER3_HYPSF</name>
<dbReference type="InterPro" id="IPR000683">
    <property type="entry name" value="Gfo/Idh/MocA-like_OxRdtase_N"/>
</dbReference>
<accession>A0A0D2QER3</accession>
<dbReference type="PANTHER" id="PTHR43377">
    <property type="entry name" value="BILIVERDIN REDUCTASE A"/>
    <property type="match status" value="1"/>
</dbReference>
<dbReference type="InterPro" id="IPR004104">
    <property type="entry name" value="Gfo/Idh/MocA-like_OxRdtase_C"/>
</dbReference>
<sequence>MDTDHTSPGSNQFVTLAVIGCGQRGKAYSKYALSSPHRCKVIAIAEPRPNTRKNFATLHKVDDTLVFSTWEDLLAASAETINTIGKRLADAVIIAVQDHQHAEVTAAFAQQGYHILCEKPMATSIHDCLQMENAIREAGVIFGMGHVMRYSPYSKEITQIVRSGTLGELINVVQVEPVGHYHFAHSYVRGNWSSQSHSSFALMTKCCHDIDLICNWFSPATPVKISSFGSLKHFRKSAKPYAAGDATRCLDCPVEKDCPYSAKRIYLDPLAQGNTGWPASTIVDGIPDLENVTEALKNGPYGLCVYESANDVCDNQVVNIQFSNGCTASFTMVAFTSAICDRQTRLHFSHGEIIGDMINYTVNDFRKRTSKVHHPTNEGGGHGGGDTGLIRSFVDAVGTKDQFLLGTDINDVLKSHLTVFAAEASRNQGKVIDCISFEDEARAAYTSSQA</sequence>
<evidence type="ECO:0000313" key="4">
    <source>
        <dbReference type="Proteomes" id="UP000054270"/>
    </source>
</evidence>
<feature type="domain" description="Gfo/Idh/MocA-like oxidoreductase C-terminal" evidence="2">
    <location>
        <begin position="168"/>
        <end position="432"/>
    </location>
</feature>
<dbReference type="AlphaFoldDB" id="A0A0D2QER3"/>
<dbReference type="SUPFAM" id="SSF51735">
    <property type="entry name" value="NAD(P)-binding Rossmann-fold domains"/>
    <property type="match status" value="1"/>
</dbReference>
<feature type="domain" description="Gfo/Idh/MocA-like oxidoreductase N-terminal" evidence="1">
    <location>
        <begin position="16"/>
        <end position="146"/>
    </location>
</feature>
<dbReference type="Gene3D" id="3.40.50.720">
    <property type="entry name" value="NAD(P)-binding Rossmann-like Domain"/>
    <property type="match status" value="1"/>
</dbReference>
<dbReference type="SUPFAM" id="SSF55347">
    <property type="entry name" value="Glyceraldehyde-3-phosphate dehydrogenase-like, C-terminal domain"/>
    <property type="match status" value="1"/>
</dbReference>
<dbReference type="InterPro" id="IPR051450">
    <property type="entry name" value="Gfo/Idh/MocA_Oxidoreductases"/>
</dbReference>
<dbReference type="Gene3D" id="3.30.360.10">
    <property type="entry name" value="Dihydrodipicolinate Reductase, domain 2"/>
    <property type="match status" value="1"/>
</dbReference>
<gene>
    <name evidence="3" type="ORF">HYPSUDRAFT_32148</name>
</gene>
<evidence type="ECO:0000259" key="2">
    <source>
        <dbReference type="Pfam" id="PF02894"/>
    </source>
</evidence>
<dbReference type="InterPro" id="IPR036291">
    <property type="entry name" value="NAD(P)-bd_dom_sf"/>
</dbReference>
<evidence type="ECO:0008006" key="5">
    <source>
        <dbReference type="Google" id="ProtNLM"/>
    </source>
</evidence>
<protein>
    <recommendedName>
        <fullName evidence="5">Gfo/Idh/MocA-like oxidoreductase N-terminal domain-containing protein</fullName>
    </recommendedName>
</protein>
<organism evidence="3 4">
    <name type="scientific">Hypholoma sublateritium (strain FD-334 SS-4)</name>
    <dbReference type="NCBI Taxonomy" id="945553"/>
    <lineage>
        <taxon>Eukaryota</taxon>
        <taxon>Fungi</taxon>
        <taxon>Dikarya</taxon>
        <taxon>Basidiomycota</taxon>
        <taxon>Agaricomycotina</taxon>
        <taxon>Agaricomycetes</taxon>
        <taxon>Agaricomycetidae</taxon>
        <taxon>Agaricales</taxon>
        <taxon>Agaricineae</taxon>
        <taxon>Strophariaceae</taxon>
        <taxon>Hypholoma</taxon>
    </lineage>
</organism>
<keyword evidence="4" id="KW-1185">Reference proteome</keyword>
<dbReference type="OrthoDB" id="64915at2759"/>
<evidence type="ECO:0000313" key="3">
    <source>
        <dbReference type="EMBL" id="KJA30080.1"/>
    </source>
</evidence>
<dbReference type="Pfam" id="PF01408">
    <property type="entry name" value="GFO_IDH_MocA"/>
    <property type="match status" value="1"/>
</dbReference>
<dbReference type="EMBL" id="KN817518">
    <property type="protein sequence ID" value="KJA30080.1"/>
    <property type="molecule type" value="Genomic_DNA"/>
</dbReference>
<dbReference type="STRING" id="945553.A0A0D2QER3"/>
<dbReference type="GO" id="GO:0000166">
    <property type="term" value="F:nucleotide binding"/>
    <property type="evidence" value="ECO:0007669"/>
    <property type="project" value="InterPro"/>
</dbReference>
<proteinExistence type="predicted"/>
<reference evidence="4" key="1">
    <citation type="submission" date="2014-04" db="EMBL/GenBank/DDBJ databases">
        <title>Evolutionary Origins and Diversification of the Mycorrhizal Mutualists.</title>
        <authorList>
            <consortium name="DOE Joint Genome Institute"/>
            <consortium name="Mycorrhizal Genomics Consortium"/>
            <person name="Kohler A."/>
            <person name="Kuo A."/>
            <person name="Nagy L.G."/>
            <person name="Floudas D."/>
            <person name="Copeland A."/>
            <person name="Barry K.W."/>
            <person name="Cichocki N."/>
            <person name="Veneault-Fourrey C."/>
            <person name="LaButti K."/>
            <person name="Lindquist E.A."/>
            <person name="Lipzen A."/>
            <person name="Lundell T."/>
            <person name="Morin E."/>
            <person name="Murat C."/>
            <person name="Riley R."/>
            <person name="Ohm R."/>
            <person name="Sun H."/>
            <person name="Tunlid A."/>
            <person name="Henrissat B."/>
            <person name="Grigoriev I.V."/>
            <person name="Hibbett D.S."/>
            <person name="Martin F."/>
        </authorList>
    </citation>
    <scope>NUCLEOTIDE SEQUENCE [LARGE SCALE GENOMIC DNA]</scope>
    <source>
        <strain evidence="4">FD-334 SS-4</strain>
    </source>
</reference>
<dbReference type="OMA" id="LICERQT"/>